<keyword evidence="4" id="KW-0862">Zinc</keyword>
<dbReference type="FunFam" id="3.30.160.60:FF:000929">
    <property type="entry name" value="Uncharacterized protein, isoform B"/>
    <property type="match status" value="1"/>
</dbReference>
<evidence type="ECO:0000313" key="8">
    <source>
        <dbReference type="EMBL" id="CAB0032189.1"/>
    </source>
</evidence>
<feature type="compositionally biased region" description="Low complexity" evidence="6">
    <location>
        <begin position="1162"/>
        <end position="1172"/>
    </location>
</feature>
<dbReference type="EMBL" id="CADCXV010000670">
    <property type="protein sequence ID" value="CAB0032189.1"/>
    <property type="molecule type" value="Genomic_DNA"/>
</dbReference>
<feature type="region of interest" description="Disordered" evidence="6">
    <location>
        <begin position="1047"/>
        <end position="1138"/>
    </location>
</feature>
<feature type="compositionally biased region" description="Low complexity" evidence="6">
    <location>
        <begin position="363"/>
        <end position="380"/>
    </location>
</feature>
<feature type="region of interest" description="Disordered" evidence="6">
    <location>
        <begin position="1281"/>
        <end position="1300"/>
    </location>
</feature>
<feature type="compositionally biased region" description="Basic and acidic residues" evidence="6">
    <location>
        <begin position="353"/>
        <end position="362"/>
    </location>
</feature>
<dbReference type="InterPro" id="IPR036236">
    <property type="entry name" value="Znf_C2H2_sf"/>
</dbReference>
<dbReference type="InterPro" id="IPR013087">
    <property type="entry name" value="Znf_C2H2_type"/>
</dbReference>
<dbReference type="Pfam" id="PF00096">
    <property type="entry name" value="zf-C2H2"/>
    <property type="match status" value="3"/>
</dbReference>
<dbReference type="GO" id="GO:0005634">
    <property type="term" value="C:nucleus"/>
    <property type="evidence" value="ECO:0007669"/>
    <property type="project" value="TreeGrafter"/>
</dbReference>
<evidence type="ECO:0000256" key="2">
    <source>
        <dbReference type="ARBA" id="ARBA00022737"/>
    </source>
</evidence>
<evidence type="ECO:0000256" key="1">
    <source>
        <dbReference type="ARBA" id="ARBA00022723"/>
    </source>
</evidence>
<dbReference type="PANTHER" id="PTHR24403">
    <property type="entry name" value="ZINC FINGER PROTEIN"/>
    <property type="match status" value="1"/>
</dbReference>
<reference evidence="8 9" key="1">
    <citation type="submission" date="2020-02" db="EMBL/GenBank/DDBJ databases">
        <authorList>
            <person name="Ferguson B K."/>
        </authorList>
    </citation>
    <scope>NUCLEOTIDE SEQUENCE [LARGE SCALE GENOMIC DNA]</scope>
</reference>
<keyword evidence="2" id="KW-0677">Repeat</keyword>
<gene>
    <name evidence="8" type="ORF">TBRA_LOCUS4133</name>
</gene>
<dbReference type="OrthoDB" id="9368434at2759"/>
<feature type="compositionally biased region" description="Low complexity" evidence="6">
    <location>
        <begin position="281"/>
        <end position="309"/>
    </location>
</feature>
<feature type="non-terminal residue" evidence="8">
    <location>
        <position position="1"/>
    </location>
</feature>
<dbReference type="FunFam" id="3.30.160.60:FF:000112">
    <property type="entry name" value="Mds1 and evi1 complex locus protein"/>
    <property type="match status" value="1"/>
</dbReference>
<feature type="compositionally biased region" description="Low complexity" evidence="6">
    <location>
        <begin position="1346"/>
        <end position="1356"/>
    </location>
</feature>
<feature type="compositionally biased region" description="Low complexity" evidence="6">
    <location>
        <begin position="1598"/>
        <end position="1607"/>
    </location>
</feature>
<evidence type="ECO:0000256" key="5">
    <source>
        <dbReference type="PROSITE-ProRule" id="PRU00042"/>
    </source>
</evidence>
<feature type="compositionally biased region" description="Low complexity" evidence="6">
    <location>
        <begin position="1229"/>
        <end position="1240"/>
    </location>
</feature>
<dbReference type="GO" id="GO:0010468">
    <property type="term" value="P:regulation of gene expression"/>
    <property type="evidence" value="ECO:0007669"/>
    <property type="project" value="TreeGrafter"/>
</dbReference>
<dbReference type="InterPro" id="IPR050688">
    <property type="entry name" value="Zinc_finger/UBP_domain"/>
</dbReference>
<keyword evidence="3 5" id="KW-0863">Zinc-finger</keyword>
<evidence type="ECO:0000256" key="6">
    <source>
        <dbReference type="SAM" id="MobiDB-lite"/>
    </source>
</evidence>
<feature type="region of interest" description="Disordered" evidence="6">
    <location>
        <begin position="1227"/>
        <end position="1251"/>
    </location>
</feature>
<feature type="region of interest" description="Disordered" evidence="6">
    <location>
        <begin position="1346"/>
        <end position="1378"/>
    </location>
</feature>
<feature type="compositionally biased region" description="Polar residues" evidence="6">
    <location>
        <begin position="1538"/>
        <end position="1554"/>
    </location>
</feature>
<keyword evidence="9" id="KW-1185">Reference proteome</keyword>
<keyword evidence="1" id="KW-0479">Metal-binding</keyword>
<name>A0A6H5I3Y6_9HYME</name>
<organism evidence="8 9">
    <name type="scientific">Trichogramma brassicae</name>
    <dbReference type="NCBI Taxonomy" id="86971"/>
    <lineage>
        <taxon>Eukaryota</taxon>
        <taxon>Metazoa</taxon>
        <taxon>Ecdysozoa</taxon>
        <taxon>Arthropoda</taxon>
        <taxon>Hexapoda</taxon>
        <taxon>Insecta</taxon>
        <taxon>Pterygota</taxon>
        <taxon>Neoptera</taxon>
        <taxon>Endopterygota</taxon>
        <taxon>Hymenoptera</taxon>
        <taxon>Apocrita</taxon>
        <taxon>Proctotrupomorpha</taxon>
        <taxon>Chalcidoidea</taxon>
        <taxon>Trichogrammatidae</taxon>
        <taxon>Trichogramma</taxon>
    </lineage>
</organism>
<dbReference type="Proteomes" id="UP000479190">
    <property type="component" value="Unassembled WGS sequence"/>
</dbReference>
<proteinExistence type="predicted"/>
<evidence type="ECO:0000313" key="9">
    <source>
        <dbReference type="Proteomes" id="UP000479190"/>
    </source>
</evidence>
<feature type="compositionally biased region" description="Basic residues" evidence="6">
    <location>
        <begin position="1103"/>
        <end position="1127"/>
    </location>
</feature>
<feature type="domain" description="C2H2-type" evidence="7">
    <location>
        <begin position="1409"/>
        <end position="1437"/>
    </location>
</feature>
<sequence>DRAAVVWRSLVELWRAHIDRVAYIRGVLGLLTRRAFSEIINRRLRCSSSSSSAIICSSRSAHKLPRKPRPPIYLLLYNIRSLVALDRNINYCARAYTAIIHYQKFLTAGSSSSSNSSKCQLRNEKSIRRCMAYYLSRRERERKKYNLRRRDRFFGILDSSDNCEPINVIFLDISEVAIYLSFSLALGYDCAIAGQLLWPMRQTPFHEEASDVRGVASNDAHDDSTYSCTSAQKFDKVRHCTCRQQRADCSELCCPCASYESCDCDNDCEASVDCDDDDDSAVPNSDVKTSTTEKTTSSTTEKISSTTAKTNIDNNSERVFNLIQDVVNFWKNHKRLTSNPSSTTVKPKTTLSHTEKDDDIKKTTPSPSTSTSKPETTTTTSEKDTSGIACLRACHLRRRRCCCSSMLQVQIQVIPFPEKSDSFGARAILIAVSHNCAAHTRTTLYRAAHGEAAKMNYSFVYCGSFRGAAAAVVMYIEPRYLVAVLSDRLSASESRSARSCDLFYLIVFFFRFFFSLHSISEISILAVTGRNIKMCSYCSFVRSVSRVRARAFSIHTHTHREQQQQLERCRKKDRERKRFALTKSQEFPTKSDLRSSFCTAAARDITGTADAAADSVYVIYTERERNTQRLSLNSTSRQSRSQWNDREVYVYQLDSLSIYKTRDRYGAARRADSESHAGLSTLRAAIDSTALYYICILARASLLFSRFSLIKTLIKRESSNSPPCRVYVYVKCNVCVRDDREKRAKKKSPDVLNVYHNMSLIGSAGEQLCMRPAPRELSRTRGALHRLPHIWDTQGPKKEAPLHLNRTSHLPEKSNGSRAHETYIRDQDIKSFSTNIYRICSLAQSSRKYGRAAPQPTDAEIAASRPVSCVIDSEIFERVVPMAARAPALYTLIRLMIRYGNCARTCTCMHACIYAHTPIHYYSTSSGALACAAEWHYRDIKRSRELGQIHIQIRMYVYAFMRIFPIDEKNFHSSFTILAAGPATRGDRLMPIAHRGDRYYTACTCVLVAREAAGLREARRLPYVTSGAGGERDCDMNEYLGLCRRRREREDDEDSRADKRTTTTATSGFVAAMREKDSSPRKMPGHISPKQASIYPLSLQSSQHHHPHQHHQNHHSSSHQHHLHHSRQVASTAVEQSATSTGIDIMLPYDLSSHTQQQARGSSSSTTSSSSSAHQPHMSPAARPHLTCGGSSSDMDVDVEQPLDLRLEHKKEGLRDENQNDIEVLNQNSLGSPSRSSTSSAEPQAPAQAGPLSSYHSAAVLFGPQVAHHGVHPLVLEAMYRSSQKQQQHERQSQPPPIVPEMPKIQVRALPTMVPLPSSRFAASAAASPSSTRTATSSPPILVAAEPSTTASSSQSNGGGASYSAPATSGPPSSNKPKDRYSCKFCGKVFPRSANLTRHLRTHTGEQPYKCKYCERSFSISSNLQRHVRNIHNKEKPFKCPLCERCFGQQTNLDRHLKKHDADGPTILDEVRTRYHGQLPQRTSDDSYFEEIRSFMGKITSRNQAAAAAAAAAAALPYFPGLLANAASADSGPEHQATRSSSAWSGDKQQQQQTHSKRAQAAAAAATAEYLSDRENLSSRSSSSDQDGSVHEAEQQHHQQQQQQQQQRTLEILHAPIQRIPPNVKKKCLIDRNSDITFYMS</sequence>
<evidence type="ECO:0000259" key="7">
    <source>
        <dbReference type="PROSITE" id="PS50157"/>
    </source>
</evidence>
<evidence type="ECO:0000256" key="3">
    <source>
        <dbReference type="ARBA" id="ARBA00022771"/>
    </source>
</evidence>
<feature type="compositionally biased region" description="Low complexity" evidence="6">
    <location>
        <begin position="1559"/>
        <end position="1568"/>
    </location>
</feature>
<feature type="compositionally biased region" description="Polar residues" evidence="6">
    <location>
        <begin position="1366"/>
        <end position="1375"/>
    </location>
</feature>
<feature type="region of interest" description="Disordered" evidence="6">
    <location>
        <begin position="337"/>
        <end position="382"/>
    </location>
</feature>
<feature type="domain" description="C2H2-type" evidence="7">
    <location>
        <begin position="1438"/>
        <end position="1465"/>
    </location>
</feature>
<dbReference type="SMART" id="SM00355">
    <property type="entry name" value="ZnF_C2H2"/>
    <property type="match status" value="3"/>
</dbReference>
<dbReference type="PROSITE" id="PS00028">
    <property type="entry name" value="ZINC_FINGER_C2H2_1"/>
    <property type="match status" value="3"/>
</dbReference>
<evidence type="ECO:0000256" key="4">
    <source>
        <dbReference type="ARBA" id="ARBA00022833"/>
    </source>
</evidence>
<feature type="domain" description="C2H2-type" evidence="7">
    <location>
        <begin position="1381"/>
        <end position="1408"/>
    </location>
</feature>
<protein>
    <recommendedName>
        <fullName evidence="7">C2H2-type domain-containing protein</fullName>
    </recommendedName>
</protein>
<accession>A0A6H5I3Y6</accession>
<feature type="region of interest" description="Disordered" evidence="6">
    <location>
        <begin position="1528"/>
        <end position="1608"/>
    </location>
</feature>
<feature type="region of interest" description="Disordered" evidence="6">
    <location>
        <begin position="275"/>
        <end position="309"/>
    </location>
</feature>
<dbReference type="GO" id="GO:0008270">
    <property type="term" value="F:zinc ion binding"/>
    <property type="evidence" value="ECO:0007669"/>
    <property type="project" value="UniProtKB-KW"/>
</dbReference>
<dbReference type="PROSITE" id="PS50157">
    <property type="entry name" value="ZINC_FINGER_C2H2_2"/>
    <property type="match status" value="3"/>
</dbReference>
<feature type="compositionally biased region" description="Polar residues" evidence="6">
    <location>
        <begin position="1128"/>
        <end position="1138"/>
    </location>
</feature>
<feature type="compositionally biased region" description="Basic and acidic residues" evidence="6">
    <location>
        <begin position="1588"/>
        <end position="1597"/>
    </location>
</feature>
<dbReference type="FunFam" id="3.30.160.60:FF:000159">
    <property type="entry name" value="Mds1 and evi1 complex locus protein"/>
    <property type="match status" value="1"/>
</dbReference>
<dbReference type="PANTHER" id="PTHR24403:SF67">
    <property type="entry name" value="FI01116P-RELATED"/>
    <property type="match status" value="1"/>
</dbReference>
<feature type="compositionally biased region" description="Polar residues" evidence="6">
    <location>
        <begin position="337"/>
        <end position="352"/>
    </location>
</feature>
<feature type="region of interest" description="Disordered" evidence="6">
    <location>
        <begin position="1153"/>
        <end position="1197"/>
    </location>
</feature>
<dbReference type="Gene3D" id="3.30.160.60">
    <property type="entry name" value="Classic Zinc Finger"/>
    <property type="match status" value="3"/>
</dbReference>
<dbReference type="SUPFAM" id="SSF57667">
    <property type="entry name" value="beta-beta-alpha zinc fingers"/>
    <property type="match status" value="2"/>
</dbReference>